<evidence type="ECO:0000313" key="3">
    <source>
        <dbReference type="Proteomes" id="UP000249497"/>
    </source>
</evidence>
<evidence type="ECO:0000256" key="1">
    <source>
        <dbReference type="SAM" id="MobiDB-lite"/>
    </source>
</evidence>
<dbReference type="AlphaFoldDB" id="A0A8T8WM95"/>
<dbReference type="EMBL" id="KZ824854">
    <property type="protein sequence ID" value="RAH76941.1"/>
    <property type="molecule type" value="Genomic_DNA"/>
</dbReference>
<dbReference type="GeneID" id="37177675"/>
<gene>
    <name evidence="2" type="ORF">BO86DRAFT_404180</name>
</gene>
<name>A0A8T8WM95_ASPJA</name>
<dbReference type="RefSeq" id="XP_025522835.1">
    <property type="nucleotide sequence ID" value="XM_025673983.1"/>
</dbReference>
<dbReference type="Proteomes" id="UP000249497">
    <property type="component" value="Unassembled WGS sequence"/>
</dbReference>
<protein>
    <submittedName>
        <fullName evidence="2">Uncharacterized protein</fullName>
    </submittedName>
</protein>
<proteinExistence type="predicted"/>
<organism evidence="2 3">
    <name type="scientific">Aspergillus japonicus CBS 114.51</name>
    <dbReference type="NCBI Taxonomy" id="1448312"/>
    <lineage>
        <taxon>Eukaryota</taxon>
        <taxon>Fungi</taxon>
        <taxon>Dikarya</taxon>
        <taxon>Ascomycota</taxon>
        <taxon>Pezizomycotina</taxon>
        <taxon>Eurotiomycetes</taxon>
        <taxon>Eurotiomycetidae</taxon>
        <taxon>Eurotiales</taxon>
        <taxon>Aspergillaceae</taxon>
        <taxon>Aspergillus</taxon>
        <taxon>Aspergillus subgen. Circumdati</taxon>
    </lineage>
</organism>
<dbReference type="OrthoDB" id="10522803at2759"/>
<feature type="region of interest" description="Disordered" evidence="1">
    <location>
        <begin position="15"/>
        <end position="53"/>
    </location>
</feature>
<reference evidence="2 3" key="1">
    <citation type="submission" date="2018-02" db="EMBL/GenBank/DDBJ databases">
        <title>The genomes of Aspergillus section Nigri reveals drivers in fungal speciation.</title>
        <authorList>
            <consortium name="DOE Joint Genome Institute"/>
            <person name="Vesth T.C."/>
            <person name="Nybo J."/>
            <person name="Theobald S."/>
            <person name="Brandl J."/>
            <person name="Frisvad J.C."/>
            <person name="Nielsen K.F."/>
            <person name="Lyhne E.K."/>
            <person name="Kogle M.E."/>
            <person name="Kuo A."/>
            <person name="Riley R."/>
            <person name="Clum A."/>
            <person name="Nolan M."/>
            <person name="Lipzen A."/>
            <person name="Salamov A."/>
            <person name="Henrissat B."/>
            <person name="Wiebenga A."/>
            <person name="De vries R.P."/>
            <person name="Grigoriev I.V."/>
            <person name="Mortensen U.H."/>
            <person name="Andersen M.R."/>
            <person name="Baker S.E."/>
        </authorList>
    </citation>
    <scope>NUCLEOTIDE SEQUENCE [LARGE SCALE GENOMIC DNA]</scope>
    <source>
        <strain evidence="2 3">CBS 114.51</strain>
    </source>
</reference>
<evidence type="ECO:0000313" key="2">
    <source>
        <dbReference type="EMBL" id="RAH76941.1"/>
    </source>
</evidence>
<sequence>MSLRAARTNTAAAAAAAAAASGAGGRKTNQGRGEGRGGGKRNKAPGSWQDRKHQHCTRCGAFGHTRAVCIHFVP</sequence>
<accession>A0A8T8WM95</accession>
<keyword evidence="3" id="KW-1185">Reference proteome</keyword>